<evidence type="ECO:0000313" key="2">
    <source>
        <dbReference type="EMBL" id="KAF1022214.1"/>
    </source>
</evidence>
<dbReference type="InterPro" id="IPR006311">
    <property type="entry name" value="TAT_signal"/>
</dbReference>
<dbReference type="PROSITE" id="PS51318">
    <property type="entry name" value="TAT"/>
    <property type="match status" value="1"/>
</dbReference>
<dbReference type="PANTHER" id="PTHR31118:SF12">
    <property type="entry name" value="CYCLASE-LIKE PROTEIN 2"/>
    <property type="match status" value="1"/>
</dbReference>
<name>A0A7V8FQ63_9BURK</name>
<dbReference type="GO" id="GO:0019441">
    <property type="term" value="P:L-tryptophan catabolic process to kynurenine"/>
    <property type="evidence" value="ECO:0007669"/>
    <property type="project" value="InterPro"/>
</dbReference>
<sequence length="278" mass="29208">MCYPGCMESVHANLKRRGFLGKTLGATMAAAAGAAMSGTAVAAGGSKAISFSTVVDLTHTLYEGFPTFDGSKWFSKKPAFTYEKDGLNLNVWTIYEHTGTHMDAPLHFSAKGASVDEIPVSDLVVPLAVIDISARAASNADATLMPEDVLAWEKKHGRLPDGCCVVMNSGWHKLLQSPKFIGLDAQGKNHTPGFHPSTAEFLMTKRTVKGIGVDTLSLDTGIASGPFPVHNAWLPSGRWGLEALANLDSVPQSGAHLLVGGPKVQGATGGISRVVALV</sequence>
<organism evidence="2 3">
    <name type="scientific">Paracidovorax wautersii</name>
    <dbReference type="NCBI Taxonomy" id="1177982"/>
    <lineage>
        <taxon>Bacteria</taxon>
        <taxon>Pseudomonadati</taxon>
        <taxon>Pseudomonadota</taxon>
        <taxon>Betaproteobacteria</taxon>
        <taxon>Burkholderiales</taxon>
        <taxon>Comamonadaceae</taxon>
        <taxon>Paracidovorax</taxon>
    </lineage>
</organism>
<dbReference type="SUPFAM" id="SSF102198">
    <property type="entry name" value="Putative cyclase"/>
    <property type="match status" value="1"/>
</dbReference>
<protein>
    <submittedName>
        <fullName evidence="2">Kynurenine formamidase</fullName>
    </submittedName>
</protein>
<keyword evidence="1" id="KW-0732">Signal</keyword>
<dbReference type="PANTHER" id="PTHR31118">
    <property type="entry name" value="CYCLASE-LIKE PROTEIN 2"/>
    <property type="match status" value="1"/>
</dbReference>
<reference evidence="3" key="1">
    <citation type="journal article" date="2020" name="MBio">
        <title>Horizontal gene transfer to a defensive symbiont with a reduced genome amongst a multipartite beetle microbiome.</title>
        <authorList>
            <person name="Waterworth S.C."/>
            <person name="Florez L.V."/>
            <person name="Rees E.R."/>
            <person name="Hertweck C."/>
            <person name="Kaltenpoth M."/>
            <person name="Kwan J.C."/>
        </authorList>
    </citation>
    <scope>NUCLEOTIDE SEQUENCE [LARGE SCALE GENOMIC DNA]</scope>
</reference>
<feature type="chain" id="PRO_5030593016" evidence="1">
    <location>
        <begin position="43"/>
        <end position="278"/>
    </location>
</feature>
<dbReference type="InterPro" id="IPR007325">
    <property type="entry name" value="KFase/CYL"/>
</dbReference>
<dbReference type="Pfam" id="PF04199">
    <property type="entry name" value="Cyclase"/>
    <property type="match status" value="1"/>
</dbReference>
<evidence type="ECO:0000313" key="3">
    <source>
        <dbReference type="Proteomes" id="UP000461670"/>
    </source>
</evidence>
<dbReference type="EMBL" id="WNDQ01000014">
    <property type="protein sequence ID" value="KAF1022214.1"/>
    <property type="molecule type" value="Genomic_DNA"/>
</dbReference>
<feature type="signal peptide" evidence="1">
    <location>
        <begin position="1"/>
        <end position="42"/>
    </location>
</feature>
<evidence type="ECO:0000256" key="1">
    <source>
        <dbReference type="SAM" id="SignalP"/>
    </source>
</evidence>
<dbReference type="InterPro" id="IPR037175">
    <property type="entry name" value="KFase_sf"/>
</dbReference>
<dbReference type="Gene3D" id="3.50.30.50">
    <property type="entry name" value="Putative cyclase"/>
    <property type="match status" value="1"/>
</dbReference>
<dbReference type="AlphaFoldDB" id="A0A7V8FQ63"/>
<dbReference type="GO" id="GO:0004061">
    <property type="term" value="F:arylformamidase activity"/>
    <property type="evidence" value="ECO:0007669"/>
    <property type="project" value="InterPro"/>
</dbReference>
<comment type="caution">
    <text evidence="2">The sequence shown here is derived from an EMBL/GenBank/DDBJ whole genome shotgun (WGS) entry which is preliminary data.</text>
</comment>
<gene>
    <name evidence="2" type="primary">kynB</name>
    <name evidence="2" type="ORF">GAK30_01359</name>
</gene>
<proteinExistence type="predicted"/>
<accession>A0A7V8FQ63</accession>
<dbReference type="Proteomes" id="UP000461670">
    <property type="component" value="Unassembled WGS sequence"/>
</dbReference>